<sequence>MDDLMHGEQIKLIRMILDISQREFADKLGVTQAQVSRWELGVYKPSRASIAKINRLVGVDNVRLIDSLVYSLTLHSAKEGIRESYEVNAKGSDHDN</sequence>
<name>A0AAW7NNN3_BACCE</name>
<dbReference type="AlphaFoldDB" id="A0AAW7NNN3"/>
<reference evidence="2" key="1">
    <citation type="submission" date="2023-07" db="EMBL/GenBank/DDBJ databases">
        <title>Complete genome sequence of Bacillus cereus SRCM126073 isolated from soil.</title>
        <authorList>
            <person name="Yang H.-G."/>
            <person name="Ryu M.-S."/>
            <person name="Ha G.-S."/>
            <person name="Yang H.-J."/>
            <person name="Jeong D.-Y."/>
        </authorList>
    </citation>
    <scope>NUCLEOTIDE SEQUENCE</scope>
    <source>
        <strain evidence="2">SRCM126073</strain>
    </source>
</reference>
<gene>
    <name evidence="2" type="ORF">QYM23_27740</name>
</gene>
<dbReference type="CDD" id="cd00093">
    <property type="entry name" value="HTH_XRE"/>
    <property type="match status" value="1"/>
</dbReference>
<organism evidence="2 3">
    <name type="scientific">Bacillus cereus</name>
    <dbReference type="NCBI Taxonomy" id="1396"/>
    <lineage>
        <taxon>Bacteria</taxon>
        <taxon>Bacillati</taxon>
        <taxon>Bacillota</taxon>
        <taxon>Bacilli</taxon>
        <taxon>Bacillales</taxon>
        <taxon>Bacillaceae</taxon>
        <taxon>Bacillus</taxon>
        <taxon>Bacillus cereus group</taxon>
    </lineage>
</organism>
<dbReference type="Proteomes" id="UP001175137">
    <property type="component" value="Unassembled WGS sequence"/>
</dbReference>
<dbReference type="InterPro" id="IPR010982">
    <property type="entry name" value="Lambda_DNA-bd_dom_sf"/>
</dbReference>
<dbReference type="GO" id="GO:0003677">
    <property type="term" value="F:DNA binding"/>
    <property type="evidence" value="ECO:0007669"/>
    <property type="project" value="InterPro"/>
</dbReference>
<accession>A0AAW7NNN3</accession>
<dbReference type="EMBL" id="JAUIQW010000001">
    <property type="protein sequence ID" value="MDN4876597.1"/>
    <property type="molecule type" value="Genomic_DNA"/>
</dbReference>
<dbReference type="SUPFAM" id="SSF47413">
    <property type="entry name" value="lambda repressor-like DNA-binding domains"/>
    <property type="match status" value="1"/>
</dbReference>
<dbReference type="RefSeq" id="WP_301266283.1">
    <property type="nucleotide sequence ID" value="NZ_JAUIQW010000001.1"/>
</dbReference>
<evidence type="ECO:0000313" key="2">
    <source>
        <dbReference type="EMBL" id="MDN4876597.1"/>
    </source>
</evidence>
<dbReference type="Gene3D" id="1.10.260.40">
    <property type="entry name" value="lambda repressor-like DNA-binding domains"/>
    <property type="match status" value="1"/>
</dbReference>
<feature type="domain" description="HTH cro/C1-type" evidence="1">
    <location>
        <begin position="10"/>
        <end position="53"/>
    </location>
</feature>
<evidence type="ECO:0000313" key="3">
    <source>
        <dbReference type="Proteomes" id="UP001175137"/>
    </source>
</evidence>
<dbReference type="InterPro" id="IPR001387">
    <property type="entry name" value="Cro/C1-type_HTH"/>
</dbReference>
<dbReference type="Pfam" id="PF01381">
    <property type="entry name" value="HTH_3"/>
    <property type="match status" value="1"/>
</dbReference>
<dbReference type="PROSITE" id="PS50943">
    <property type="entry name" value="HTH_CROC1"/>
    <property type="match status" value="1"/>
</dbReference>
<proteinExistence type="predicted"/>
<comment type="caution">
    <text evidence="2">The sequence shown here is derived from an EMBL/GenBank/DDBJ whole genome shotgun (WGS) entry which is preliminary data.</text>
</comment>
<evidence type="ECO:0000259" key="1">
    <source>
        <dbReference type="PROSITE" id="PS50943"/>
    </source>
</evidence>
<dbReference type="SMART" id="SM00530">
    <property type="entry name" value="HTH_XRE"/>
    <property type="match status" value="1"/>
</dbReference>
<protein>
    <submittedName>
        <fullName evidence="2">Helix-turn-helix transcriptional regulator</fullName>
    </submittedName>
</protein>